<dbReference type="InterPro" id="IPR036291">
    <property type="entry name" value="NAD(P)-bd_dom_sf"/>
</dbReference>
<evidence type="ECO:0000313" key="1">
    <source>
        <dbReference type="EMBL" id="KAL2037748.1"/>
    </source>
</evidence>
<dbReference type="InterPro" id="IPR052184">
    <property type="entry name" value="SDR_enzymes"/>
</dbReference>
<accession>A0ABR4A351</accession>
<reference evidence="1 2" key="1">
    <citation type="submission" date="2024-09" db="EMBL/GenBank/DDBJ databases">
        <title>Rethinking Asexuality: The Enigmatic Case of Functional Sexual Genes in Lepraria (Stereocaulaceae).</title>
        <authorList>
            <person name="Doellman M."/>
            <person name="Sun Y."/>
            <person name="Barcenas-Pena A."/>
            <person name="Lumbsch H.T."/>
            <person name="Grewe F."/>
        </authorList>
    </citation>
    <scope>NUCLEOTIDE SEQUENCE [LARGE SCALE GENOMIC DNA]</scope>
    <source>
        <strain evidence="1 2">Mercado 3170</strain>
    </source>
</reference>
<dbReference type="PANTHER" id="PTHR45458">
    <property type="entry name" value="SHORT-CHAIN DEHYDROGENASE/REDUCTASE SDR"/>
    <property type="match status" value="1"/>
</dbReference>
<evidence type="ECO:0000313" key="2">
    <source>
        <dbReference type="Proteomes" id="UP001590950"/>
    </source>
</evidence>
<dbReference type="PANTHER" id="PTHR45458:SF1">
    <property type="entry name" value="SHORT CHAIN DEHYDROGENASE"/>
    <property type="match status" value="1"/>
</dbReference>
<dbReference type="Pfam" id="PF00106">
    <property type="entry name" value="adh_short"/>
    <property type="match status" value="1"/>
</dbReference>
<protein>
    <submittedName>
        <fullName evidence="1">Uncharacterized protein</fullName>
    </submittedName>
</protein>
<gene>
    <name evidence="1" type="ORF">N7G274_009473</name>
</gene>
<dbReference type="Gene3D" id="3.40.50.720">
    <property type="entry name" value="NAD(P)-binding Rossmann-like Domain"/>
    <property type="match status" value="1"/>
</dbReference>
<sequence>MKKLGYKTYECDLSSESSINSFAKNLKDEPLELLLNIAGIMAPHESDSLTTTTFATLLKTFTTNTFAPLLLTQSLLPSLLLSPPPRIGLMSSRVGSIADNSTGGSYAYRASKAVLNSIGKSMAMDLRGKGY</sequence>
<dbReference type="EMBL" id="JBEFKJ010000037">
    <property type="protein sequence ID" value="KAL2037748.1"/>
    <property type="molecule type" value="Genomic_DNA"/>
</dbReference>
<organism evidence="1 2">
    <name type="scientific">Stereocaulon virgatum</name>
    <dbReference type="NCBI Taxonomy" id="373712"/>
    <lineage>
        <taxon>Eukaryota</taxon>
        <taxon>Fungi</taxon>
        <taxon>Dikarya</taxon>
        <taxon>Ascomycota</taxon>
        <taxon>Pezizomycotina</taxon>
        <taxon>Lecanoromycetes</taxon>
        <taxon>OSLEUM clade</taxon>
        <taxon>Lecanoromycetidae</taxon>
        <taxon>Lecanorales</taxon>
        <taxon>Lecanorineae</taxon>
        <taxon>Stereocaulaceae</taxon>
        <taxon>Stereocaulon</taxon>
    </lineage>
</organism>
<name>A0ABR4A351_9LECA</name>
<dbReference type="Proteomes" id="UP001590950">
    <property type="component" value="Unassembled WGS sequence"/>
</dbReference>
<proteinExistence type="predicted"/>
<comment type="caution">
    <text evidence="1">The sequence shown here is derived from an EMBL/GenBank/DDBJ whole genome shotgun (WGS) entry which is preliminary data.</text>
</comment>
<keyword evidence="2" id="KW-1185">Reference proteome</keyword>
<dbReference type="SUPFAM" id="SSF51735">
    <property type="entry name" value="NAD(P)-binding Rossmann-fold domains"/>
    <property type="match status" value="1"/>
</dbReference>
<dbReference type="InterPro" id="IPR002347">
    <property type="entry name" value="SDR_fam"/>
</dbReference>